<dbReference type="GO" id="GO:0044780">
    <property type="term" value="P:bacterial-type flagellum assembly"/>
    <property type="evidence" value="ECO:0007669"/>
    <property type="project" value="InterPro"/>
</dbReference>
<keyword evidence="8" id="KW-1185">Reference proteome</keyword>
<dbReference type="GO" id="GO:0071973">
    <property type="term" value="P:bacterial-type flagellum-dependent cell motility"/>
    <property type="evidence" value="ECO:0007669"/>
    <property type="project" value="TreeGrafter"/>
</dbReference>
<accession>A0A066ZQX8</accession>
<gene>
    <name evidence="7" type="ORF">EI16_07755</name>
</gene>
<protein>
    <recommendedName>
        <fullName evidence="6">Flagellar secretion chaperone FliS</fullName>
    </recommendedName>
</protein>
<organism evidence="7 8">
    <name type="scientific">Hydrogenovibrio marinus</name>
    <dbReference type="NCBI Taxonomy" id="28885"/>
    <lineage>
        <taxon>Bacteria</taxon>
        <taxon>Pseudomonadati</taxon>
        <taxon>Pseudomonadota</taxon>
        <taxon>Gammaproteobacteria</taxon>
        <taxon>Thiotrichales</taxon>
        <taxon>Piscirickettsiaceae</taxon>
        <taxon>Hydrogenovibrio</taxon>
    </lineage>
</organism>
<evidence type="ECO:0000313" key="8">
    <source>
        <dbReference type="Proteomes" id="UP000027341"/>
    </source>
</evidence>
<dbReference type="AlphaFoldDB" id="A0A066ZQX8"/>
<dbReference type="Gene3D" id="1.20.120.340">
    <property type="entry name" value="Flagellar protein FliS"/>
    <property type="match status" value="1"/>
</dbReference>
<dbReference type="EMBL" id="JMIU01000001">
    <property type="protein sequence ID" value="KDN96173.1"/>
    <property type="molecule type" value="Genomic_DNA"/>
</dbReference>
<evidence type="ECO:0000256" key="1">
    <source>
        <dbReference type="ARBA" id="ARBA00004514"/>
    </source>
</evidence>
<dbReference type="PANTHER" id="PTHR34773">
    <property type="entry name" value="FLAGELLAR SECRETION CHAPERONE FLIS"/>
    <property type="match status" value="1"/>
</dbReference>
<evidence type="ECO:0000256" key="6">
    <source>
        <dbReference type="PIRNR" id="PIRNR039090"/>
    </source>
</evidence>
<evidence type="ECO:0000256" key="5">
    <source>
        <dbReference type="ARBA" id="ARBA00023186"/>
    </source>
</evidence>
<evidence type="ECO:0000256" key="4">
    <source>
        <dbReference type="ARBA" id="ARBA00022795"/>
    </source>
</evidence>
<keyword evidence="7" id="KW-0966">Cell projection</keyword>
<keyword evidence="7" id="KW-0969">Cilium</keyword>
<keyword evidence="5" id="KW-0143">Chaperone</keyword>
<sequence>MTTNLTMTSEAKAPLIKDYNRNPQTEKHLAENPRKTVLLLLQGVVDKGNLAKVCHQSNALVEKGFHLGRMTTILDALRDRLSLTEHTPIAYDLEELYHYADKAIQEAVFEKDTFYLDSAIEILTELRDAWLEMMHQTGELGDHA</sequence>
<evidence type="ECO:0000313" key="7">
    <source>
        <dbReference type="EMBL" id="KDN96173.1"/>
    </source>
</evidence>
<evidence type="ECO:0000256" key="3">
    <source>
        <dbReference type="ARBA" id="ARBA00022490"/>
    </source>
</evidence>
<evidence type="ECO:0000256" key="2">
    <source>
        <dbReference type="ARBA" id="ARBA00008787"/>
    </source>
</evidence>
<dbReference type="InterPro" id="IPR036584">
    <property type="entry name" value="FliS_sf"/>
</dbReference>
<dbReference type="Proteomes" id="UP000027341">
    <property type="component" value="Unassembled WGS sequence"/>
</dbReference>
<comment type="caution">
    <text evidence="7">The sequence shown here is derived from an EMBL/GenBank/DDBJ whole genome shotgun (WGS) entry which is preliminary data.</text>
</comment>
<dbReference type="Pfam" id="PF02561">
    <property type="entry name" value="FliS"/>
    <property type="match status" value="1"/>
</dbReference>
<comment type="subcellular location">
    <subcellularLocation>
        <location evidence="1 6">Cytoplasm</location>
        <location evidence="1 6">Cytosol</location>
    </subcellularLocation>
</comment>
<dbReference type="CDD" id="cd16098">
    <property type="entry name" value="FliS"/>
    <property type="match status" value="1"/>
</dbReference>
<dbReference type="SUPFAM" id="SSF101116">
    <property type="entry name" value="Flagellar export chaperone FliS"/>
    <property type="match status" value="1"/>
</dbReference>
<keyword evidence="3 6" id="KW-0963">Cytoplasm</keyword>
<dbReference type="InterPro" id="IPR003713">
    <property type="entry name" value="FliS"/>
</dbReference>
<dbReference type="STRING" id="28885.EI16_07755"/>
<dbReference type="RefSeq" id="WP_029911763.1">
    <property type="nucleotide sequence ID" value="NZ_AP020335.1"/>
</dbReference>
<reference evidence="7 8" key="1">
    <citation type="submission" date="2014-04" db="EMBL/GenBank/DDBJ databases">
        <title>Draft genome sequence of Hydrogenovibrio marinus MH-110, a model organism for aerobic H2 metabolism.</title>
        <authorList>
            <person name="Cha H.J."/>
            <person name="Jo B.H."/>
            <person name="Hwang B.H."/>
        </authorList>
    </citation>
    <scope>NUCLEOTIDE SEQUENCE [LARGE SCALE GENOMIC DNA]</scope>
    <source>
        <strain evidence="7 8">MH-110</strain>
    </source>
</reference>
<dbReference type="PANTHER" id="PTHR34773:SF1">
    <property type="entry name" value="FLAGELLAR SECRETION CHAPERONE FLIS"/>
    <property type="match status" value="1"/>
</dbReference>
<dbReference type="PIRSF" id="PIRSF039090">
    <property type="entry name" value="Flis"/>
    <property type="match status" value="1"/>
</dbReference>
<dbReference type="GO" id="GO:0005829">
    <property type="term" value="C:cytosol"/>
    <property type="evidence" value="ECO:0007669"/>
    <property type="project" value="UniProtKB-SubCell"/>
</dbReference>
<keyword evidence="7" id="KW-0282">Flagellum</keyword>
<keyword evidence="4 6" id="KW-1005">Bacterial flagellum biogenesis</keyword>
<comment type="similarity">
    <text evidence="2 6">Belongs to the FliS family.</text>
</comment>
<proteinExistence type="inferred from homology"/>
<name>A0A066ZQX8_HYDMR</name>